<dbReference type="Proteomes" id="UP000028990">
    <property type="component" value="Unassembled WGS sequence"/>
</dbReference>
<reference evidence="2 3" key="1">
    <citation type="submission" date="2013-11" db="EMBL/GenBank/DDBJ databases">
        <title>The Damaraland mole rat (Fukomys damarensis) genome and evolution of African mole rats.</title>
        <authorList>
            <person name="Gladyshev V.N."/>
            <person name="Fang X."/>
        </authorList>
    </citation>
    <scope>NUCLEOTIDE SEQUENCE [LARGE SCALE GENOMIC DNA]</scope>
    <source>
        <tissue evidence="2">Liver</tissue>
    </source>
</reference>
<keyword evidence="1" id="KW-0732">Signal</keyword>
<accession>A0A091CSC3</accession>
<proteinExistence type="predicted"/>
<feature type="chain" id="PRO_5001872630" evidence="1">
    <location>
        <begin position="25"/>
        <end position="115"/>
    </location>
</feature>
<gene>
    <name evidence="2" type="ORF">H920_17422</name>
</gene>
<sequence>MGSATRRWFYLPVGCLVLISLVNADLEFQKGVLAHLNPDIVPYMHPQCWNTCSLTLLDLSQLKTERSAEAFWEVMLFLQKSGVPGHYEVFTNIAQNFWNMYIDCLISYSHGLGRR</sequence>
<dbReference type="AlphaFoldDB" id="A0A091CSC3"/>
<evidence type="ECO:0000313" key="2">
    <source>
        <dbReference type="EMBL" id="KFO21187.1"/>
    </source>
</evidence>
<dbReference type="PANTHER" id="PTHR36690:SF1">
    <property type="entry name" value="PROTEIN FAM237B"/>
    <property type="match status" value="1"/>
</dbReference>
<name>A0A091CSC3_FUKDA</name>
<evidence type="ECO:0000256" key="1">
    <source>
        <dbReference type="SAM" id="SignalP"/>
    </source>
</evidence>
<dbReference type="EMBL" id="KN124462">
    <property type="protein sequence ID" value="KFO21187.1"/>
    <property type="molecule type" value="Genomic_DNA"/>
</dbReference>
<feature type="signal peptide" evidence="1">
    <location>
        <begin position="1"/>
        <end position="24"/>
    </location>
</feature>
<dbReference type="OrthoDB" id="9931800at2759"/>
<dbReference type="PANTHER" id="PTHR36690">
    <property type="entry name" value="PROTEIN FAM237A"/>
    <property type="match status" value="1"/>
</dbReference>
<protein>
    <submittedName>
        <fullName evidence="2">Uncharacterized protein</fullName>
    </submittedName>
</protein>
<evidence type="ECO:0000313" key="3">
    <source>
        <dbReference type="Proteomes" id="UP000028990"/>
    </source>
</evidence>
<organism evidence="2 3">
    <name type="scientific">Fukomys damarensis</name>
    <name type="common">Damaraland mole rat</name>
    <name type="synonym">Cryptomys damarensis</name>
    <dbReference type="NCBI Taxonomy" id="885580"/>
    <lineage>
        <taxon>Eukaryota</taxon>
        <taxon>Metazoa</taxon>
        <taxon>Chordata</taxon>
        <taxon>Craniata</taxon>
        <taxon>Vertebrata</taxon>
        <taxon>Euteleostomi</taxon>
        <taxon>Mammalia</taxon>
        <taxon>Eutheria</taxon>
        <taxon>Euarchontoglires</taxon>
        <taxon>Glires</taxon>
        <taxon>Rodentia</taxon>
        <taxon>Hystricomorpha</taxon>
        <taxon>Bathyergidae</taxon>
        <taxon>Fukomys</taxon>
    </lineage>
</organism>
<keyword evidence="3" id="KW-1185">Reference proteome</keyword>
<dbReference type="InterPro" id="IPR040439">
    <property type="entry name" value="FAM237A/B"/>
</dbReference>